<dbReference type="Proteomes" id="UP000095284">
    <property type="component" value="Unplaced"/>
</dbReference>
<feature type="compositionally biased region" description="Polar residues" evidence="1">
    <location>
        <begin position="387"/>
        <end position="397"/>
    </location>
</feature>
<dbReference type="Proteomes" id="UP000582659">
    <property type="component" value="Unassembled WGS sequence"/>
</dbReference>
<evidence type="ECO:0000256" key="1">
    <source>
        <dbReference type="SAM" id="MobiDB-lite"/>
    </source>
</evidence>
<feature type="region of interest" description="Disordered" evidence="1">
    <location>
        <begin position="1"/>
        <end position="29"/>
    </location>
</feature>
<feature type="compositionally biased region" description="Low complexity" evidence="1">
    <location>
        <begin position="350"/>
        <end position="364"/>
    </location>
</feature>
<sequence>MSKKSKKSQKSRKSQRPTPESDSTNLVAQKPSKSQLDYIVASMYFLDWNKSILEAYTHNVKELYLVPLTEHCLRKKVMIDDTLSGDDSGKSAKTIEAGRKLEQGVKVEAGQDELKNLQRRLRNEYEVPKDGNTEESGDYIPVKKEKWTSLAEISVMYRLRTLIQMCGSLLIFMTKIRSWLEKHRKIFSQYGKECGEVLDYTLICFEAVCCQADIFSLNPVERDKVREDCRNYIVMEDPYKGEENRKREIPLTLKQHVKEEVKILEAKINYYRASVSLIANSLTDITQAIGKKIPREILAVTTKEVKMILEKLPPAYYFPAKFEFSAGTHKILERHPPNRRRLLKQDDLVSIRSDSSRSAGSGKSYKNKSGKSRQSQKSTKRGHGSVEKTQASSQMTG</sequence>
<evidence type="ECO:0000313" key="3">
    <source>
        <dbReference type="EMBL" id="CAG9099680.1"/>
    </source>
</evidence>
<dbReference type="EMBL" id="CAJFDI010000002">
    <property type="protein sequence ID" value="CAD5216479.1"/>
    <property type="molecule type" value="Genomic_DNA"/>
</dbReference>
<name>A0A1I7SWM8_BURXY</name>
<dbReference type="WBParaSite" id="BXY_1745900.1">
    <property type="protein sequence ID" value="BXY_1745900.1"/>
    <property type="gene ID" value="BXY_1745900"/>
</dbReference>
<reference evidence="6" key="1">
    <citation type="submission" date="2016-11" db="UniProtKB">
        <authorList>
            <consortium name="WormBaseParasite"/>
        </authorList>
    </citation>
    <scope>IDENTIFICATION</scope>
</reference>
<evidence type="ECO:0000313" key="6">
    <source>
        <dbReference type="WBParaSite" id="BXY_1745900.1"/>
    </source>
</evidence>
<feature type="compositionally biased region" description="Polar residues" evidence="1">
    <location>
        <begin position="17"/>
        <end position="29"/>
    </location>
</feature>
<accession>A0A1I7SWM8</accession>
<feature type="compositionally biased region" description="Basic residues" evidence="1">
    <location>
        <begin position="1"/>
        <end position="15"/>
    </location>
</feature>
<dbReference type="OrthoDB" id="5805078at2759"/>
<dbReference type="SMR" id="A0A1I7SWM8"/>
<protein>
    <submittedName>
        <fullName evidence="2">(pine wood nematode) hypothetical protein</fullName>
    </submittedName>
</protein>
<dbReference type="eggNOG" id="ENOG502S6U7">
    <property type="taxonomic scope" value="Eukaryota"/>
</dbReference>
<keyword evidence="5" id="KW-1185">Reference proteome</keyword>
<organism evidence="4 6">
    <name type="scientific">Bursaphelenchus xylophilus</name>
    <name type="common">Pinewood nematode worm</name>
    <name type="synonym">Aphelenchoides xylophilus</name>
    <dbReference type="NCBI Taxonomy" id="6326"/>
    <lineage>
        <taxon>Eukaryota</taxon>
        <taxon>Metazoa</taxon>
        <taxon>Ecdysozoa</taxon>
        <taxon>Nematoda</taxon>
        <taxon>Chromadorea</taxon>
        <taxon>Rhabditida</taxon>
        <taxon>Tylenchina</taxon>
        <taxon>Tylenchomorpha</taxon>
        <taxon>Aphelenchoidea</taxon>
        <taxon>Aphelenchoididae</taxon>
        <taxon>Bursaphelenchus</taxon>
    </lineage>
</organism>
<dbReference type="Proteomes" id="UP000659654">
    <property type="component" value="Unassembled WGS sequence"/>
</dbReference>
<evidence type="ECO:0000313" key="2">
    <source>
        <dbReference type="EMBL" id="CAD5216479.1"/>
    </source>
</evidence>
<evidence type="ECO:0000313" key="5">
    <source>
        <dbReference type="Proteomes" id="UP000659654"/>
    </source>
</evidence>
<reference evidence="3" key="2">
    <citation type="submission" date="2020-08" db="EMBL/GenBank/DDBJ databases">
        <authorList>
            <person name="Kikuchi T."/>
        </authorList>
    </citation>
    <scope>NUCLEOTIDE SEQUENCE</scope>
    <source>
        <strain evidence="2">Ka4C1</strain>
    </source>
</reference>
<gene>
    <name evidence="2" type="ORF">BXYJ_LOCUS4551</name>
</gene>
<dbReference type="EMBL" id="CAJFCV020000002">
    <property type="protein sequence ID" value="CAG9099680.1"/>
    <property type="molecule type" value="Genomic_DNA"/>
</dbReference>
<feature type="region of interest" description="Disordered" evidence="1">
    <location>
        <begin position="346"/>
        <end position="397"/>
    </location>
</feature>
<proteinExistence type="predicted"/>
<dbReference type="AlphaFoldDB" id="A0A1I7SWM8"/>
<evidence type="ECO:0000313" key="4">
    <source>
        <dbReference type="Proteomes" id="UP000095284"/>
    </source>
</evidence>